<keyword evidence="1" id="KW-0812">Transmembrane</keyword>
<proteinExistence type="predicted"/>
<name>A0A2P2NTR6_RHIMU</name>
<organism evidence="2">
    <name type="scientific">Rhizophora mucronata</name>
    <name type="common">Asiatic mangrove</name>
    <dbReference type="NCBI Taxonomy" id="61149"/>
    <lineage>
        <taxon>Eukaryota</taxon>
        <taxon>Viridiplantae</taxon>
        <taxon>Streptophyta</taxon>
        <taxon>Embryophyta</taxon>
        <taxon>Tracheophyta</taxon>
        <taxon>Spermatophyta</taxon>
        <taxon>Magnoliopsida</taxon>
        <taxon>eudicotyledons</taxon>
        <taxon>Gunneridae</taxon>
        <taxon>Pentapetalae</taxon>
        <taxon>rosids</taxon>
        <taxon>fabids</taxon>
        <taxon>Malpighiales</taxon>
        <taxon>Rhizophoraceae</taxon>
        <taxon>Rhizophora</taxon>
    </lineage>
</organism>
<reference evidence="2" key="1">
    <citation type="submission" date="2018-02" db="EMBL/GenBank/DDBJ databases">
        <title>Rhizophora mucronata_Transcriptome.</title>
        <authorList>
            <person name="Meera S.P."/>
            <person name="Sreeshan A."/>
            <person name="Augustine A."/>
        </authorList>
    </citation>
    <scope>NUCLEOTIDE SEQUENCE</scope>
    <source>
        <tissue evidence="2">Leaf</tissue>
    </source>
</reference>
<dbReference type="EMBL" id="GGEC01065385">
    <property type="protein sequence ID" value="MBX45869.1"/>
    <property type="molecule type" value="Transcribed_RNA"/>
</dbReference>
<feature type="transmembrane region" description="Helical" evidence="1">
    <location>
        <begin position="12"/>
        <end position="29"/>
    </location>
</feature>
<sequence length="31" mass="3644">MSVYVVSLDYFAAYGYRISNWLCLIYVLIAH</sequence>
<dbReference type="AlphaFoldDB" id="A0A2P2NTR6"/>
<evidence type="ECO:0000256" key="1">
    <source>
        <dbReference type="SAM" id="Phobius"/>
    </source>
</evidence>
<keyword evidence="1" id="KW-1133">Transmembrane helix</keyword>
<keyword evidence="1" id="KW-0472">Membrane</keyword>
<accession>A0A2P2NTR6</accession>
<evidence type="ECO:0000313" key="2">
    <source>
        <dbReference type="EMBL" id="MBX45869.1"/>
    </source>
</evidence>
<protein>
    <submittedName>
        <fullName evidence="2">Uncharacterized protein</fullName>
    </submittedName>
</protein>